<dbReference type="CDD" id="cd01171">
    <property type="entry name" value="YXKO-related"/>
    <property type="match status" value="1"/>
</dbReference>
<keyword evidence="3 6" id="KW-0521">NADP</keyword>
<dbReference type="Proteomes" id="UP000005837">
    <property type="component" value="Unassembled WGS sequence"/>
</dbReference>
<name>C0DTR3_EIKCO</name>
<comment type="similarity">
    <text evidence="6">Belongs to the NnrD/CARKD family.</text>
</comment>
<sequence length="293" mass="30583">MRFDMADLSQQLAQWQHTARFRFPLLIKPRAEDSHKGTFGTVAVVGSAAGMSGAGVLAASAALKGGAGKVWLGFAQNSLPIPYLPNYPEIMITTAAQLVQRRDISVYAIGCGLGMSDASRQLLEQTTAAAIHTDAPLLLDADALNLLAVETMFLPNNVVLTPHPLEAARLLGITVEEVQGNRYLAASNIAERYGSYVVLKGAKTLVCTPDGRIVYENDSGNPGLATAGSGDVLSGLMAALLAQHLPMQDAACAAVWMHGTAAELLAARGIGPIGLTAGEIADAVRELRNLAAG</sequence>
<dbReference type="InterPro" id="IPR000631">
    <property type="entry name" value="CARKD"/>
</dbReference>
<dbReference type="PROSITE" id="PS51383">
    <property type="entry name" value="YJEF_C_3"/>
    <property type="match status" value="1"/>
</dbReference>
<dbReference type="PANTHER" id="PTHR12592:SF0">
    <property type="entry name" value="ATP-DEPENDENT (S)-NAD(P)H-HYDRATE DEHYDRATASE"/>
    <property type="match status" value="1"/>
</dbReference>
<comment type="caution">
    <text evidence="8">The sequence shown here is derived from an EMBL/GenBank/DDBJ whole genome shotgun (WGS) entry which is preliminary data.</text>
</comment>
<dbReference type="NCBIfam" id="TIGR00196">
    <property type="entry name" value="yjeF_cterm"/>
    <property type="match status" value="1"/>
</dbReference>
<dbReference type="GO" id="GO:0052856">
    <property type="term" value="F:NAD(P)HX epimerase activity"/>
    <property type="evidence" value="ECO:0007669"/>
    <property type="project" value="TreeGrafter"/>
</dbReference>
<feature type="binding site" evidence="6">
    <location>
        <position position="112"/>
    </location>
    <ligand>
        <name>(6S)-NADPHX</name>
        <dbReference type="ChEBI" id="CHEBI:64076"/>
    </ligand>
</feature>
<dbReference type="HOGENOM" id="CLU_024853_2_5_4"/>
<feature type="binding site" evidence="6">
    <location>
        <position position="54"/>
    </location>
    <ligand>
        <name>(6S)-NADPHX</name>
        <dbReference type="ChEBI" id="CHEBI:64076"/>
    </ligand>
</feature>
<dbReference type="PANTHER" id="PTHR12592">
    <property type="entry name" value="ATP-DEPENDENT (S)-NAD(P)H-HYDRATE DEHYDRATASE FAMILY MEMBER"/>
    <property type="match status" value="1"/>
</dbReference>
<dbReference type="Pfam" id="PF01256">
    <property type="entry name" value="Carb_kinase"/>
    <property type="match status" value="1"/>
</dbReference>
<dbReference type="SUPFAM" id="SSF53613">
    <property type="entry name" value="Ribokinase-like"/>
    <property type="match status" value="1"/>
</dbReference>
<dbReference type="EMBL" id="ACEA01000016">
    <property type="protein sequence ID" value="EEG24560.1"/>
    <property type="molecule type" value="Genomic_DNA"/>
</dbReference>
<keyword evidence="2 6" id="KW-0067">ATP-binding</keyword>
<keyword evidence="4 6" id="KW-0520">NAD</keyword>
<comment type="catalytic activity">
    <reaction evidence="6">
        <text>(6S)-NADHX + ADP = AMP + phosphate + NADH + H(+)</text>
        <dbReference type="Rhea" id="RHEA:32223"/>
        <dbReference type="ChEBI" id="CHEBI:15378"/>
        <dbReference type="ChEBI" id="CHEBI:43474"/>
        <dbReference type="ChEBI" id="CHEBI:57945"/>
        <dbReference type="ChEBI" id="CHEBI:64074"/>
        <dbReference type="ChEBI" id="CHEBI:456215"/>
        <dbReference type="ChEBI" id="CHEBI:456216"/>
        <dbReference type="EC" id="4.2.1.136"/>
    </reaction>
</comment>
<feature type="binding site" evidence="6">
    <location>
        <begin position="200"/>
        <end position="204"/>
    </location>
    <ligand>
        <name>AMP</name>
        <dbReference type="ChEBI" id="CHEBI:456215"/>
    </ligand>
</feature>
<feature type="binding site" evidence="6">
    <location>
        <position position="231"/>
    </location>
    <ligand>
        <name>(6S)-NADPHX</name>
        <dbReference type="ChEBI" id="CHEBI:64076"/>
    </ligand>
</feature>
<dbReference type="Gene3D" id="3.40.1190.20">
    <property type="match status" value="1"/>
</dbReference>
<keyword evidence="1 6" id="KW-0547">Nucleotide-binding</keyword>
<dbReference type="PROSITE" id="PS01050">
    <property type="entry name" value="YJEF_C_2"/>
    <property type="match status" value="1"/>
</dbReference>
<accession>C0DTR3</accession>
<reference evidence="8 9" key="1">
    <citation type="submission" date="2009-01" db="EMBL/GenBank/DDBJ databases">
        <authorList>
            <person name="Fulton L."/>
            <person name="Clifton S."/>
            <person name="Chinwalla A.T."/>
            <person name="Mitreva M."/>
            <person name="Sodergren E."/>
            <person name="Weinstock G."/>
            <person name="Clifton S."/>
            <person name="Dooling D.J."/>
            <person name="Fulton B."/>
            <person name="Minx P."/>
            <person name="Pepin K.H."/>
            <person name="Johnson M."/>
            <person name="Bhonagiri V."/>
            <person name="Nash W.E."/>
            <person name="Mardis E.R."/>
            <person name="Wilson R.K."/>
        </authorList>
    </citation>
    <scope>NUCLEOTIDE SEQUENCE [LARGE SCALE GENOMIC DNA]</scope>
    <source>
        <strain evidence="8 9">ATCC 23834</strain>
    </source>
</reference>
<dbReference type="HAMAP" id="MF_01965">
    <property type="entry name" value="NADHX_dehydratase"/>
    <property type="match status" value="1"/>
</dbReference>
<evidence type="ECO:0000256" key="5">
    <source>
        <dbReference type="ARBA" id="ARBA00023239"/>
    </source>
</evidence>
<evidence type="ECO:0000256" key="6">
    <source>
        <dbReference type="HAMAP-Rule" id="MF_01965"/>
    </source>
</evidence>
<evidence type="ECO:0000256" key="1">
    <source>
        <dbReference type="ARBA" id="ARBA00022741"/>
    </source>
</evidence>
<comment type="catalytic activity">
    <reaction evidence="6">
        <text>(6S)-NADPHX + ADP = AMP + phosphate + NADPH + H(+)</text>
        <dbReference type="Rhea" id="RHEA:32235"/>
        <dbReference type="ChEBI" id="CHEBI:15378"/>
        <dbReference type="ChEBI" id="CHEBI:43474"/>
        <dbReference type="ChEBI" id="CHEBI:57783"/>
        <dbReference type="ChEBI" id="CHEBI:64076"/>
        <dbReference type="ChEBI" id="CHEBI:456215"/>
        <dbReference type="ChEBI" id="CHEBI:456216"/>
        <dbReference type="EC" id="4.2.1.136"/>
    </reaction>
</comment>
<evidence type="ECO:0000313" key="8">
    <source>
        <dbReference type="EMBL" id="EEG24560.1"/>
    </source>
</evidence>
<evidence type="ECO:0000256" key="3">
    <source>
        <dbReference type="ARBA" id="ARBA00022857"/>
    </source>
</evidence>
<comment type="cofactor">
    <cofactor evidence="6">
        <name>Mg(2+)</name>
        <dbReference type="ChEBI" id="CHEBI:18420"/>
    </cofactor>
</comment>
<feature type="binding site" evidence="6">
    <location>
        <position position="163"/>
    </location>
    <ligand>
        <name>(6S)-NADPHX</name>
        <dbReference type="ChEBI" id="CHEBI:64076"/>
    </ligand>
</feature>
<comment type="function">
    <text evidence="6">Catalyzes the dehydration of the S-form of NAD(P)HX at the expense of ADP, which is converted to AMP. Together with NAD(P)HX epimerase, which catalyzes the epimerization of the S- and R-forms, the enzyme allows the repair of both epimers of NAD(P)HX, a damaged form of NAD(P)H that is a result of enzymatic or heat-dependent hydration.</text>
</comment>
<evidence type="ECO:0000313" key="9">
    <source>
        <dbReference type="Proteomes" id="UP000005837"/>
    </source>
</evidence>
<dbReference type="GO" id="GO:0005524">
    <property type="term" value="F:ATP binding"/>
    <property type="evidence" value="ECO:0007669"/>
    <property type="project" value="UniProtKB-KW"/>
</dbReference>
<dbReference type="InterPro" id="IPR029056">
    <property type="entry name" value="Ribokinase-like"/>
</dbReference>
<dbReference type="GO" id="GO:0110051">
    <property type="term" value="P:metabolite repair"/>
    <property type="evidence" value="ECO:0007669"/>
    <property type="project" value="TreeGrafter"/>
</dbReference>
<proteinExistence type="inferred from homology"/>
<evidence type="ECO:0000256" key="2">
    <source>
        <dbReference type="ARBA" id="ARBA00022840"/>
    </source>
</evidence>
<dbReference type="InterPro" id="IPR017953">
    <property type="entry name" value="Carbohydrate_kinase_pred_CS"/>
</dbReference>
<dbReference type="eggNOG" id="COG0063">
    <property type="taxonomic scope" value="Bacteria"/>
</dbReference>
<evidence type="ECO:0000259" key="7">
    <source>
        <dbReference type="PROSITE" id="PS51383"/>
    </source>
</evidence>
<feature type="domain" description="YjeF C-terminal" evidence="7">
    <location>
        <begin position="19"/>
        <end position="291"/>
    </location>
</feature>
<evidence type="ECO:0000256" key="4">
    <source>
        <dbReference type="ARBA" id="ARBA00023027"/>
    </source>
</evidence>
<organism evidence="8 9">
    <name type="scientific">Eikenella corrodens ATCC 23834</name>
    <dbReference type="NCBI Taxonomy" id="546274"/>
    <lineage>
        <taxon>Bacteria</taxon>
        <taxon>Pseudomonadati</taxon>
        <taxon>Pseudomonadota</taxon>
        <taxon>Betaproteobacteria</taxon>
        <taxon>Neisseriales</taxon>
        <taxon>Neisseriaceae</taxon>
        <taxon>Eikenella</taxon>
    </lineage>
</organism>
<protein>
    <recommendedName>
        <fullName evidence="6">ADP-dependent (S)-NAD(P)H-hydrate dehydratase</fullName>
        <ecNumber evidence="6">4.2.1.136</ecNumber>
    </recommendedName>
    <alternativeName>
        <fullName evidence="6">ADP-dependent NAD(P)HX dehydratase</fullName>
    </alternativeName>
</protein>
<dbReference type="AlphaFoldDB" id="C0DTR3"/>
<gene>
    <name evidence="6" type="primary">nnrD</name>
    <name evidence="8" type="ORF">EIKCOROL_00743</name>
</gene>
<dbReference type="GO" id="GO:0052855">
    <property type="term" value="F:ADP-dependent NAD(P)H-hydrate dehydratase activity"/>
    <property type="evidence" value="ECO:0007669"/>
    <property type="project" value="UniProtKB-UniRule"/>
</dbReference>
<comment type="subunit">
    <text evidence="6">Homotetramer.</text>
</comment>
<dbReference type="EC" id="4.2.1.136" evidence="6"/>
<dbReference type="GO" id="GO:0046496">
    <property type="term" value="P:nicotinamide nucleotide metabolic process"/>
    <property type="evidence" value="ECO:0007669"/>
    <property type="project" value="UniProtKB-UniRule"/>
</dbReference>
<keyword evidence="5 6" id="KW-0456">Lyase</keyword>
<feature type="binding site" evidence="6">
    <location>
        <position position="230"/>
    </location>
    <ligand>
        <name>AMP</name>
        <dbReference type="ChEBI" id="CHEBI:456215"/>
    </ligand>
</feature>